<sequence length="462" mass="51190" precursor="true">MSQKVTRRQTLLGLGAVAGGLLFAPSLCAAETTWKAGVSREVITPDTPVWLAGYGSRRAPEGKLHELWMKALAFEAADGSRAVLITSDFQGVPRSMSDRVFEQLKSKFGLTRAQVMFTFSHNHCGPRLGDDLIDYYPVEAAQEDLVREYTDRMVERTVKLVGDALARLDPARVATGMGRATFAVNRRNNPEKDVPTLIAEGKLRGPVDHDVPVMRVDRADGTPLAILFGYACHPTTLSFTQWCGDYPGFAQIEVERAYSGATAMFVNTCGGDQNPLPRRTVELCESYGRQLAVGVLDGLKRPLKPVTPKLKTAFELIELPYLEVMSRQHLEQFAGDSAAIKARWAKRLLKQLDEGVKFETGSPYPLHAWLLGDDTLMLGMGAETVVDYAIRFKGEYGPGTWVCGYSDDMLAYVPSRRVWDEGGYEGGSNLFEYGRPALRWAGDIETRIAEGMERLVRRVRAK</sequence>
<organism evidence="3 4">
    <name type="scientific">Caulifigura coniformis</name>
    <dbReference type="NCBI Taxonomy" id="2527983"/>
    <lineage>
        <taxon>Bacteria</taxon>
        <taxon>Pseudomonadati</taxon>
        <taxon>Planctomycetota</taxon>
        <taxon>Planctomycetia</taxon>
        <taxon>Planctomycetales</taxon>
        <taxon>Planctomycetaceae</taxon>
        <taxon>Caulifigura</taxon>
    </lineage>
</organism>
<gene>
    <name evidence="3" type="ORF">Pan44_17110</name>
</gene>
<dbReference type="InterPro" id="IPR006311">
    <property type="entry name" value="TAT_signal"/>
</dbReference>
<dbReference type="Proteomes" id="UP000315700">
    <property type="component" value="Chromosome"/>
</dbReference>
<evidence type="ECO:0000313" key="4">
    <source>
        <dbReference type="Proteomes" id="UP000315700"/>
    </source>
</evidence>
<proteinExistence type="predicted"/>
<feature type="chain" id="PRO_5022096866" evidence="1">
    <location>
        <begin position="30"/>
        <end position="462"/>
    </location>
</feature>
<feature type="domain" description="Neutral/alkaline non-lysosomal ceramidase N-terminal" evidence="2">
    <location>
        <begin position="37"/>
        <end position="262"/>
    </location>
</feature>
<dbReference type="Pfam" id="PF04734">
    <property type="entry name" value="Ceramidase_alk"/>
    <property type="match status" value="1"/>
</dbReference>
<protein>
    <submittedName>
        <fullName evidence="3">Neutral/alkaline non-lysosomal ceramidase</fullName>
    </submittedName>
</protein>
<evidence type="ECO:0000256" key="1">
    <source>
        <dbReference type="SAM" id="SignalP"/>
    </source>
</evidence>
<dbReference type="RefSeq" id="WP_145029098.1">
    <property type="nucleotide sequence ID" value="NZ_CP036271.1"/>
</dbReference>
<reference evidence="3 4" key="1">
    <citation type="submission" date="2019-02" db="EMBL/GenBank/DDBJ databases">
        <title>Deep-cultivation of Planctomycetes and their phenomic and genomic characterization uncovers novel biology.</title>
        <authorList>
            <person name="Wiegand S."/>
            <person name="Jogler M."/>
            <person name="Boedeker C."/>
            <person name="Pinto D."/>
            <person name="Vollmers J."/>
            <person name="Rivas-Marin E."/>
            <person name="Kohn T."/>
            <person name="Peeters S.H."/>
            <person name="Heuer A."/>
            <person name="Rast P."/>
            <person name="Oberbeckmann S."/>
            <person name="Bunk B."/>
            <person name="Jeske O."/>
            <person name="Meyerdierks A."/>
            <person name="Storesund J.E."/>
            <person name="Kallscheuer N."/>
            <person name="Luecker S."/>
            <person name="Lage O.M."/>
            <person name="Pohl T."/>
            <person name="Merkel B.J."/>
            <person name="Hornburger P."/>
            <person name="Mueller R.-W."/>
            <person name="Bruemmer F."/>
            <person name="Labrenz M."/>
            <person name="Spormann A.M."/>
            <person name="Op den Camp H."/>
            <person name="Overmann J."/>
            <person name="Amann R."/>
            <person name="Jetten M.S.M."/>
            <person name="Mascher T."/>
            <person name="Medema M.H."/>
            <person name="Devos D.P."/>
            <person name="Kaster A.-K."/>
            <person name="Ovreas L."/>
            <person name="Rohde M."/>
            <person name="Galperin M.Y."/>
            <person name="Jogler C."/>
        </authorList>
    </citation>
    <scope>NUCLEOTIDE SEQUENCE [LARGE SCALE GENOMIC DNA]</scope>
    <source>
        <strain evidence="3 4">Pan44</strain>
    </source>
</reference>
<dbReference type="InParanoid" id="A0A517SC38"/>
<evidence type="ECO:0000313" key="3">
    <source>
        <dbReference type="EMBL" id="QDT53688.1"/>
    </source>
</evidence>
<name>A0A517SC38_9PLAN</name>
<dbReference type="AlphaFoldDB" id="A0A517SC38"/>
<dbReference type="OrthoDB" id="264270at2"/>
<feature type="signal peptide" evidence="1">
    <location>
        <begin position="1"/>
        <end position="29"/>
    </location>
</feature>
<dbReference type="EMBL" id="CP036271">
    <property type="protein sequence ID" value="QDT53688.1"/>
    <property type="molecule type" value="Genomic_DNA"/>
</dbReference>
<dbReference type="InterPro" id="IPR031329">
    <property type="entry name" value="NEUT/ALK_ceramidase_N"/>
</dbReference>
<dbReference type="KEGG" id="ccos:Pan44_17110"/>
<keyword evidence="1" id="KW-0732">Signal</keyword>
<evidence type="ECO:0000259" key="2">
    <source>
        <dbReference type="Pfam" id="PF04734"/>
    </source>
</evidence>
<accession>A0A517SC38</accession>
<keyword evidence="4" id="KW-1185">Reference proteome</keyword>
<dbReference type="PROSITE" id="PS51318">
    <property type="entry name" value="TAT"/>
    <property type="match status" value="1"/>
</dbReference>